<dbReference type="Proteomes" id="UP000027195">
    <property type="component" value="Unassembled WGS sequence"/>
</dbReference>
<dbReference type="GO" id="GO:0051301">
    <property type="term" value="P:cell division"/>
    <property type="evidence" value="ECO:0007669"/>
    <property type="project" value="UniProtKB-KW"/>
</dbReference>
<evidence type="ECO:0000256" key="11">
    <source>
        <dbReference type="ARBA" id="ARBA00022838"/>
    </source>
</evidence>
<gene>
    <name evidence="17" type="ORF">BOTBODRAFT_187119</name>
</gene>
<dbReference type="Pfam" id="PF08655">
    <property type="entry name" value="DASH_Ask1"/>
    <property type="match status" value="1"/>
</dbReference>
<evidence type="ECO:0000256" key="3">
    <source>
        <dbReference type="ARBA" id="ARBA00004629"/>
    </source>
</evidence>
<keyword evidence="7" id="KW-0963">Cytoplasm</keyword>
<comment type="similarity">
    <text evidence="4">Belongs to the DASH complex ASK1 family.</text>
</comment>
<keyword evidence="13" id="KW-0539">Nucleus</keyword>
<keyword evidence="8" id="KW-0132">Cell division</keyword>
<proteinExistence type="inferred from homology"/>
<evidence type="ECO:0000256" key="7">
    <source>
        <dbReference type="ARBA" id="ARBA00022490"/>
    </source>
</evidence>
<evidence type="ECO:0000256" key="1">
    <source>
        <dbReference type="ARBA" id="ARBA00004123"/>
    </source>
</evidence>
<keyword evidence="18" id="KW-1185">Reference proteome</keyword>
<evidence type="ECO:0000256" key="13">
    <source>
        <dbReference type="ARBA" id="ARBA00023242"/>
    </source>
</evidence>
<keyword evidence="10" id="KW-0498">Mitosis</keyword>
<reference evidence="18" key="1">
    <citation type="journal article" date="2014" name="Proc. Natl. Acad. Sci. U.S.A.">
        <title>Extensive sampling of basidiomycete genomes demonstrates inadequacy of the white-rot/brown-rot paradigm for wood decay fungi.</title>
        <authorList>
            <person name="Riley R."/>
            <person name="Salamov A.A."/>
            <person name="Brown D.W."/>
            <person name="Nagy L.G."/>
            <person name="Floudas D."/>
            <person name="Held B.W."/>
            <person name="Levasseur A."/>
            <person name="Lombard V."/>
            <person name="Morin E."/>
            <person name="Otillar R."/>
            <person name="Lindquist E.A."/>
            <person name="Sun H."/>
            <person name="LaButti K.M."/>
            <person name="Schmutz J."/>
            <person name="Jabbour D."/>
            <person name="Luo H."/>
            <person name="Baker S.E."/>
            <person name="Pisabarro A.G."/>
            <person name="Walton J.D."/>
            <person name="Blanchette R.A."/>
            <person name="Henrissat B."/>
            <person name="Martin F."/>
            <person name="Cullen D."/>
            <person name="Hibbett D.S."/>
            <person name="Grigoriev I.V."/>
        </authorList>
    </citation>
    <scope>NUCLEOTIDE SEQUENCE [LARGE SCALE GENOMIC DNA]</scope>
    <source>
        <strain evidence="18">FD-172 SS1</strain>
    </source>
</reference>
<evidence type="ECO:0000256" key="15">
    <source>
        <dbReference type="ARBA" id="ARBA00023328"/>
    </source>
</evidence>
<dbReference type="AlphaFoldDB" id="A0A067MIS0"/>
<feature type="compositionally biased region" description="Polar residues" evidence="16">
    <location>
        <begin position="145"/>
        <end position="163"/>
    </location>
</feature>
<dbReference type="STRING" id="930990.A0A067MIS0"/>
<keyword evidence="11" id="KW-0995">Kinetochore</keyword>
<feature type="region of interest" description="Disordered" evidence="16">
    <location>
        <begin position="1"/>
        <end position="26"/>
    </location>
</feature>
<feature type="region of interest" description="Disordered" evidence="16">
    <location>
        <begin position="107"/>
        <end position="195"/>
    </location>
</feature>
<dbReference type="GO" id="GO:0042729">
    <property type="term" value="C:DASH complex"/>
    <property type="evidence" value="ECO:0007669"/>
    <property type="project" value="InterPro"/>
</dbReference>
<feature type="compositionally biased region" description="Acidic residues" evidence="16">
    <location>
        <begin position="456"/>
        <end position="465"/>
    </location>
</feature>
<dbReference type="OrthoDB" id="5573898at2759"/>
<feature type="compositionally biased region" description="Basic and acidic residues" evidence="16">
    <location>
        <begin position="1"/>
        <end position="20"/>
    </location>
</feature>
<dbReference type="EMBL" id="KL198031">
    <property type="protein sequence ID" value="KDQ15678.1"/>
    <property type="molecule type" value="Genomic_DNA"/>
</dbReference>
<dbReference type="PANTHER" id="PTHR28200:SF1">
    <property type="entry name" value="DASH COMPLEX SUBUNIT ASK1"/>
    <property type="match status" value="1"/>
</dbReference>
<dbReference type="InParanoid" id="A0A067MIS0"/>
<dbReference type="GO" id="GO:0008608">
    <property type="term" value="P:attachment of spindle microtubules to kinetochore"/>
    <property type="evidence" value="ECO:0007669"/>
    <property type="project" value="InterPro"/>
</dbReference>
<evidence type="ECO:0000256" key="2">
    <source>
        <dbReference type="ARBA" id="ARBA00004186"/>
    </source>
</evidence>
<keyword evidence="9" id="KW-0493">Microtubule</keyword>
<dbReference type="GO" id="GO:0044732">
    <property type="term" value="C:mitotic spindle pole body"/>
    <property type="evidence" value="ECO:0007669"/>
    <property type="project" value="TreeGrafter"/>
</dbReference>
<evidence type="ECO:0000256" key="8">
    <source>
        <dbReference type="ARBA" id="ARBA00022618"/>
    </source>
</evidence>
<organism evidence="17 18">
    <name type="scientific">Botryobasidium botryosum (strain FD-172 SS1)</name>
    <dbReference type="NCBI Taxonomy" id="930990"/>
    <lineage>
        <taxon>Eukaryota</taxon>
        <taxon>Fungi</taxon>
        <taxon>Dikarya</taxon>
        <taxon>Basidiomycota</taxon>
        <taxon>Agaricomycotina</taxon>
        <taxon>Agaricomycetes</taxon>
        <taxon>Cantharellales</taxon>
        <taxon>Botryobasidiaceae</taxon>
        <taxon>Botryobasidium</taxon>
    </lineage>
</organism>
<evidence type="ECO:0000256" key="16">
    <source>
        <dbReference type="SAM" id="MobiDB-lite"/>
    </source>
</evidence>
<dbReference type="InterPro" id="IPR013964">
    <property type="entry name" value="DASH_Ask1"/>
</dbReference>
<evidence type="ECO:0000256" key="10">
    <source>
        <dbReference type="ARBA" id="ARBA00022776"/>
    </source>
</evidence>
<name>A0A067MIS0_BOTB1</name>
<evidence type="ECO:0000313" key="18">
    <source>
        <dbReference type="Proteomes" id="UP000027195"/>
    </source>
</evidence>
<dbReference type="HOGENOM" id="CLU_417936_0_0_1"/>
<dbReference type="GO" id="GO:0005874">
    <property type="term" value="C:microtubule"/>
    <property type="evidence" value="ECO:0007669"/>
    <property type="project" value="UniProtKB-KW"/>
</dbReference>
<feature type="compositionally biased region" description="Acidic residues" evidence="16">
    <location>
        <begin position="488"/>
        <end position="499"/>
    </location>
</feature>
<feature type="region of interest" description="Disordered" evidence="16">
    <location>
        <begin position="249"/>
        <end position="269"/>
    </location>
</feature>
<keyword evidence="15" id="KW-0137">Centromere</keyword>
<keyword evidence="14" id="KW-0131">Cell cycle</keyword>
<keyword evidence="12" id="KW-0206">Cytoskeleton</keyword>
<feature type="region of interest" description="Disordered" evidence="16">
    <location>
        <begin position="357"/>
        <end position="522"/>
    </location>
</feature>
<keyword evidence="6" id="KW-0158">Chromosome</keyword>
<protein>
    <recommendedName>
        <fullName evidence="5">DASH complex subunit ASK1</fullName>
    </recommendedName>
</protein>
<evidence type="ECO:0000256" key="14">
    <source>
        <dbReference type="ARBA" id="ARBA00023306"/>
    </source>
</evidence>
<evidence type="ECO:0000313" key="17">
    <source>
        <dbReference type="EMBL" id="KDQ15678.1"/>
    </source>
</evidence>
<feature type="compositionally biased region" description="Acidic residues" evidence="16">
    <location>
        <begin position="437"/>
        <end position="446"/>
    </location>
</feature>
<dbReference type="PANTHER" id="PTHR28200">
    <property type="entry name" value="DASH COMPLEX SUBUNIT ASK1"/>
    <property type="match status" value="1"/>
</dbReference>
<dbReference type="GO" id="GO:0072686">
    <property type="term" value="C:mitotic spindle"/>
    <property type="evidence" value="ECO:0007669"/>
    <property type="project" value="InterPro"/>
</dbReference>
<evidence type="ECO:0000256" key="4">
    <source>
        <dbReference type="ARBA" id="ARBA00010731"/>
    </source>
</evidence>
<evidence type="ECO:0000256" key="5">
    <source>
        <dbReference type="ARBA" id="ARBA00014520"/>
    </source>
</evidence>
<evidence type="ECO:0000256" key="6">
    <source>
        <dbReference type="ARBA" id="ARBA00022454"/>
    </source>
</evidence>
<comment type="subcellular location">
    <subcellularLocation>
        <location evidence="3">Chromosome</location>
        <location evidence="3">Centromere</location>
        <location evidence="3">Kinetochore</location>
    </subcellularLocation>
    <subcellularLocation>
        <location evidence="2">Cytoplasm</location>
        <location evidence="2">Cytoskeleton</location>
        <location evidence="2">Spindle</location>
    </subcellularLocation>
    <subcellularLocation>
        <location evidence="1">Nucleus</location>
    </subcellularLocation>
</comment>
<sequence length="549" mass="59936">MERDGQGGSGDKPRREHWKPNPDPSTIVIPGLDETASTTAQIEYIDQLITLEMQDIDANFARCHHIITTRILPNVKKFSQVSQPTRQSARFWRAFFEMAARVKIPTEGDYSNAAEEETEEGESSAGPLNESLAQDEDSSMGDGNRTPTMTSRSFMKDAISSTPLPRGGLQAGYDTSQASDDVSWAPPASDHSDDAFSRLQSDFQRELEISDVSVSTPGSVFSLAEDTIKPEKVFSQTSLSSLSTPSLPDIPQYIAPKGKGKGKGKERDLRTDVLRQNARGSATPKMKLALHNPFAPPAGGKWDGIVDLSNTTTESTATDLPPGMSSPPETMPFPTPRHKLMRTPAREAAALIAQQFLANTHGDTPDPPMPTPPSISRYLRYQDFSQETEEQMRAEARALNASPIGRATGQDLYDMSDEDSYSDEPRDPVPAPLFSGADEEEDEGDSLDQSYGTESSDTDSGGEGEVEPHPLFASVEGSGSLAGQQHEYDEEDSYEDDPDPTLFGRRPTDPPPHPGGRLRMMGDIVDTFHGGRLEDAALYESPTPWQGRR</sequence>
<evidence type="ECO:0000256" key="9">
    <source>
        <dbReference type="ARBA" id="ARBA00022701"/>
    </source>
</evidence>
<accession>A0A067MIS0</accession>
<evidence type="ECO:0000256" key="12">
    <source>
        <dbReference type="ARBA" id="ARBA00023212"/>
    </source>
</evidence>
<feature type="region of interest" description="Disordered" evidence="16">
    <location>
        <begin position="312"/>
        <end position="338"/>
    </location>
</feature>